<accession>A0A0F9W8T2</accession>
<gene>
    <name evidence="1" type="ORF">LCGC14_0389900</name>
</gene>
<protein>
    <submittedName>
        <fullName evidence="1">Uncharacterized protein</fullName>
    </submittedName>
</protein>
<dbReference type="AlphaFoldDB" id="A0A0F9W8T2"/>
<comment type="caution">
    <text evidence="1">The sequence shown here is derived from an EMBL/GenBank/DDBJ whole genome shotgun (WGS) entry which is preliminary data.</text>
</comment>
<organism evidence="1">
    <name type="scientific">marine sediment metagenome</name>
    <dbReference type="NCBI Taxonomy" id="412755"/>
    <lineage>
        <taxon>unclassified sequences</taxon>
        <taxon>metagenomes</taxon>
        <taxon>ecological metagenomes</taxon>
    </lineage>
</organism>
<sequence length="115" mass="13040">MQCDNSGCRQYQDPELDMKDSQNPNDWEALCAECGLPIQGVTYFAKVQMRHMGQLYRHKKQQQAFVVKCGDCSKEGRPRLGPNSGLLCFHCGNEHTTLGGPFKQMLLTMLRNSQD</sequence>
<evidence type="ECO:0000313" key="1">
    <source>
        <dbReference type="EMBL" id="KKN74473.1"/>
    </source>
</evidence>
<name>A0A0F9W8T2_9ZZZZ</name>
<proteinExistence type="predicted"/>
<reference evidence="1" key="1">
    <citation type="journal article" date="2015" name="Nature">
        <title>Complex archaea that bridge the gap between prokaryotes and eukaryotes.</title>
        <authorList>
            <person name="Spang A."/>
            <person name="Saw J.H."/>
            <person name="Jorgensen S.L."/>
            <person name="Zaremba-Niedzwiedzka K."/>
            <person name="Martijn J."/>
            <person name="Lind A.E."/>
            <person name="van Eijk R."/>
            <person name="Schleper C."/>
            <person name="Guy L."/>
            <person name="Ettema T.J."/>
        </authorList>
    </citation>
    <scope>NUCLEOTIDE SEQUENCE</scope>
</reference>
<dbReference type="EMBL" id="LAZR01000325">
    <property type="protein sequence ID" value="KKN74473.1"/>
    <property type="molecule type" value="Genomic_DNA"/>
</dbReference>